<dbReference type="RefSeq" id="WP_091542131.1">
    <property type="nucleotide sequence ID" value="NZ_FONY01000009.1"/>
</dbReference>
<dbReference type="SUPFAM" id="SSF109854">
    <property type="entry name" value="DinB/YfiT-like putative metalloenzymes"/>
    <property type="match status" value="1"/>
</dbReference>
<sequence>MELLIKHLVALYERDLSKLKQEIQSYESEEKLWQVSGSINNSAGNLCLHLTGNLRHFIGAILGKTGFVRNREAEFSSENIPQSQLIKDIESTIVVVKEVLPQLTEEQLAQEYPIQVFGYPMPTSYFLIHLAMHLDYHLGQINYHRRLL</sequence>
<protein>
    <submittedName>
        <fullName evidence="1">Uncharacterized damage-inducible protein DinB (Forms a four-helix bundle)</fullName>
    </submittedName>
</protein>
<evidence type="ECO:0000313" key="1">
    <source>
        <dbReference type="EMBL" id="SFE88922.1"/>
    </source>
</evidence>
<accession>A0A1I2E7L0</accession>
<dbReference type="STRING" id="1003.SAMN04488541_100944"/>
<gene>
    <name evidence="1" type="ORF">SAMN04488541_100944</name>
</gene>
<organism evidence="1 2">
    <name type="scientific">Thermoflexibacter ruber</name>
    <dbReference type="NCBI Taxonomy" id="1003"/>
    <lineage>
        <taxon>Bacteria</taxon>
        <taxon>Pseudomonadati</taxon>
        <taxon>Bacteroidota</taxon>
        <taxon>Cytophagia</taxon>
        <taxon>Cytophagales</taxon>
        <taxon>Thermoflexibacteraceae</taxon>
        <taxon>Thermoflexibacter</taxon>
    </lineage>
</organism>
<reference evidence="1 2" key="1">
    <citation type="submission" date="2016-10" db="EMBL/GenBank/DDBJ databases">
        <authorList>
            <person name="de Groot N.N."/>
        </authorList>
    </citation>
    <scope>NUCLEOTIDE SEQUENCE [LARGE SCALE GENOMIC DNA]</scope>
    <source>
        <strain>GEY</strain>
        <strain evidence="2">DSM 9560</strain>
    </source>
</reference>
<evidence type="ECO:0000313" key="2">
    <source>
        <dbReference type="Proteomes" id="UP000199513"/>
    </source>
</evidence>
<dbReference type="OrthoDB" id="893570at2"/>
<dbReference type="AlphaFoldDB" id="A0A1I2E7L0"/>
<dbReference type="Pfam" id="PF07609">
    <property type="entry name" value="DUF1572"/>
    <property type="match status" value="1"/>
</dbReference>
<name>A0A1I2E7L0_9BACT</name>
<dbReference type="EMBL" id="FONY01000009">
    <property type="protein sequence ID" value="SFE88922.1"/>
    <property type="molecule type" value="Genomic_DNA"/>
</dbReference>
<dbReference type="Gene3D" id="1.20.120.450">
    <property type="entry name" value="dinb family like domain"/>
    <property type="match status" value="1"/>
</dbReference>
<proteinExistence type="predicted"/>
<keyword evidence="2" id="KW-1185">Reference proteome</keyword>
<dbReference type="Proteomes" id="UP000199513">
    <property type="component" value="Unassembled WGS sequence"/>
</dbReference>
<dbReference type="InterPro" id="IPR034660">
    <property type="entry name" value="DinB/YfiT-like"/>
</dbReference>
<dbReference type="InterPro" id="IPR011466">
    <property type="entry name" value="DUF1572"/>
</dbReference>